<dbReference type="SUPFAM" id="SSF52799">
    <property type="entry name" value="(Phosphotyrosine protein) phosphatases II"/>
    <property type="match status" value="1"/>
</dbReference>
<dbReference type="InterPro" id="IPR020422">
    <property type="entry name" value="TYR_PHOSPHATASE_DUAL_dom"/>
</dbReference>
<feature type="domain" description="Tyrosine specific protein phosphatases" evidence="8">
    <location>
        <begin position="71"/>
        <end position="138"/>
    </location>
</feature>
<comment type="subcellular location">
    <subcellularLocation>
        <location evidence="1">Cytoplasm</location>
        <location evidence="1">Cytosol</location>
    </subcellularLocation>
</comment>
<evidence type="ECO:0000256" key="1">
    <source>
        <dbReference type="ARBA" id="ARBA00004514"/>
    </source>
</evidence>
<evidence type="ECO:0000313" key="9">
    <source>
        <dbReference type="EMBL" id="VTS02670.1"/>
    </source>
</evidence>
<evidence type="ECO:0000256" key="2">
    <source>
        <dbReference type="ARBA" id="ARBA00008601"/>
    </source>
</evidence>
<evidence type="ECO:0000256" key="5">
    <source>
        <dbReference type="ARBA" id="ARBA00022912"/>
    </source>
</evidence>
<dbReference type="InterPro" id="IPR003595">
    <property type="entry name" value="Tyr_Pase_cat"/>
</dbReference>
<protein>
    <recommendedName>
        <fullName evidence="8">Tyrosine specific protein phosphatases domain-containing protein</fullName>
    </recommendedName>
</protein>
<sequence>MPPQGFSWVDRPRLAALARPQSAEDLRWLRRNGIDVLVSLTESPLPRNWVNDAGVMAVSVPVPDMEAPTERQLDHVIATIRRANGLGMGVAVHCAAGLGRTGTVLAAYLVASGLSARAALIKLRDLRPGSVETLDQERAIEQYARKLALPEGERTNDLTDPE</sequence>
<dbReference type="InterPro" id="IPR016130">
    <property type="entry name" value="Tyr_Pase_AS"/>
</dbReference>
<evidence type="ECO:0000313" key="10">
    <source>
        <dbReference type="Proteomes" id="UP000464178"/>
    </source>
</evidence>
<evidence type="ECO:0000256" key="4">
    <source>
        <dbReference type="ARBA" id="ARBA00022801"/>
    </source>
</evidence>
<comment type="similarity">
    <text evidence="2">Belongs to the protein-tyrosine phosphatase family. Non-receptor class dual specificity subfamily.</text>
</comment>
<dbReference type="PROSITE" id="PS50056">
    <property type="entry name" value="TYR_PHOSPHATASE_2"/>
    <property type="match status" value="1"/>
</dbReference>
<dbReference type="SMART" id="SM00404">
    <property type="entry name" value="PTPc_motif"/>
    <property type="match status" value="1"/>
</dbReference>
<keyword evidence="3" id="KW-0963">Cytoplasm</keyword>
<evidence type="ECO:0000259" key="8">
    <source>
        <dbReference type="PROSITE" id="PS50056"/>
    </source>
</evidence>
<dbReference type="InterPro" id="IPR029021">
    <property type="entry name" value="Prot-tyrosine_phosphatase-like"/>
</dbReference>
<dbReference type="RefSeq" id="WP_162673682.1">
    <property type="nucleotide sequence ID" value="NZ_LR593886.1"/>
</dbReference>
<name>A0A6P2DJN3_9BACT</name>
<dbReference type="KEGG" id="gms:SOIL9_74390"/>
<accession>A0A6P2DJN3</accession>
<evidence type="ECO:0000256" key="3">
    <source>
        <dbReference type="ARBA" id="ARBA00022490"/>
    </source>
</evidence>
<dbReference type="InterPro" id="IPR057023">
    <property type="entry name" value="PTP-SAK"/>
</dbReference>
<dbReference type="EMBL" id="LR593886">
    <property type="protein sequence ID" value="VTS02670.1"/>
    <property type="molecule type" value="Genomic_DNA"/>
</dbReference>
<dbReference type="Pfam" id="PF22784">
    <property type="entry name" value="PTP-SAK"/>
    <property type="match status" value="1"/>
</dbReference>
<dbReference type="PROSITE" id="PS00383">
    <property type="entry name" value="TYR_PHOSPHATASE_1"/>
    <property type="match status" value="1"/>
</dbReference>
<dbReference type="GO" id="GO:0004722">
    <property type="term" value="F:protein serine/threonine phosphatase activity"/>
    <property type="evidence" value="ECO:0007669"/>
    <property type="project" value="UniProtKB-EC"/>
</dbReference>
<dbReference type="InterPro" id="IPR000387">
    <property type="entry name" value="Tyr_Pase_dom"/>
</dbReference>
<organism evidence="9 10">
    <name type="scientific">Gemmata massiliana</name>
    <dbReference type="NCBI Taxonomy" id="1210884"/>
    <lineage>
        <taxon>Bacteria</taxon>
        <taxon>Pseudomonadati</taxon>
        <taxon>Planctomycetota</taxon>
        <taxon>Planctomycetia</taxon>
        <taxon>Gemmatales</taxon>
        <taxon>Gemmataceae</taxon>
        <taxon>Gemmata</taxon>
    </lineage>
</organism>
<proteinExistence type="inferred from homology"/>
<evidence type="ECO:0000256" key="7">
    <source>
        <dbReference type="ARBA" id="ARBA00048336"/>
    </source>
</evidence>
<keyword evidence="10" id="KW-1185">Reference proteome</keyword>
<keyword evidence="5" id="KW-0904">Protein phosphatase</keyword>
<dbReference type="SMART" id="SM00195">
    <property type="entry name" value="DSPc"/>
    <property type="match status" value="1"/>
</dbReference>
<dbReference type="AlphaFoldDB" id="A0A6P2DJN3"/>
<dbReference type="FunFam" id="3.90.190.10:FF:000063">
    <property type="entry name" value="Dual specificity phosphatase 23"/>
    <property type="match status" value="1"/>
</dbReference>
<comment type="catalytic activity">
    <reaction evidence="7">
        <text>O-phospho-L-threonyl-[protein] + H2O = L-threonyl-[protein] + phosphate</text>
        <dbReference type="Rhea" id="RHEA:47004"/>
        <dbReference type="Rhea" id="RHEA-COMP:11060"/>
        <dbReference type="Rhea" id="RHEA-COMP:11605"/>
        <dbReference type="ChEBI" id="CHEBI:15377"/>
        <dbReference type="ChEBI" id="CHEBI:30013"/>
        <dbReference type="ChEBI" id="CHEBI:43474"/>
        <dbReference type="ChEBI" id="CHEBI:61977"/>
        <dbReference type="EC" id="3.1.3.16"/>
    </reaction>
</comment>
<evidence type="ECO:0000256" key="6">
    <source>
        <dbReference type="ARBA" id="ARBA00047761"/>
    </source>
</evidence>
<gene>
    <name evidence="9" type="ORF">SOIL9_74390</name>
</gene>
<dbReference type="GO" id="GO:0005829">
    <property type="term" value="C:cytosol"/>
    <property type="evidence" value="ECO:0007669"/>
    <property type="project" value="UniProtKB-SubCell"/>
</dbReference>
<dbReference type="PANTHER" id="PTHR23339">
    <property type="entry name" value="TYROSINE SPECIFIC PROTEIN PHOSPHATASE AND DUAL SPECIFICITY PROTEIN PHOSPHATASE"/>
    <property type="match status" value="1"/>
</dbReference>
<dbReference type="Proteomes" id="UP000464178">
    <property type="component" value="Chromosome"/>
</dbReference>
<dbReference type="InterPro" id="IPR050561">
    <property type="entry name" value="PTP"/>
</dbReference>
<dbReference type="Gene3D" id="3.90.190.10">
    <property type="entry name" value="Protein tyrosine phosphatase superfamily"/>
    <property type="match status" value="1"/>
</dbReference>
<comment type="catalytic activity">
    <reaction evidence="6">
        <text>O-phospho-L-seryl-[protein] + H2O = L-seryl-[protein] + phosphate</text>
        <dbReference type="Rhea" id="RHEA:20629"/>
        <dbReference type="Rhea" id="RHEA-COMP:9863"/>
        <dbReference type="Rhea" id="RHEA-COMP:11604"/>
        <dbReference type="ChEBI" id="CHEBI:15377"/>
        <dbReference type="ChEBI" id="CHEBI:29999"/>
        <dbReference type="ChEBI" id="CHEBI:43474"/>
        <dbReference type="ChEBI" id="CHEBI:83421"/>
        <dbReference type="EC" id="3.1.3.16"/>
    </reaction>
</comment>
<reference evidence="9 10" key="1">
    <citation type="submission" date="2019-05" db="EMBL/GenBank/DDBJ databases">
        <authorList>
            <consortium name="Science for Life Laboratories"/>
        </authorList>
    </citation>
    <scope>NUCLEOTIDE SEQUENCE [LARGE SCALE GENOMIC DNA]</scope>
    <source>
        <strain evidence="9">Soil9</strain>
    </source>
</reference>
<keyword evidence="4" id="KW-0378">Hydrolase</keyword>